<dbReference type="InterPro" id="IPR042119">
    <property type="entry name" value="QueA_dom2"/>
</dbReference>
<dbReference type="FunFam" id="3.40.1780.10:FF:000001">
    <property type="entry name" value="S-adenosylmethionine:tRNA ribosyltransferase-isomerase"/>
    <property type="match status" value="1"/>
</dbReference>
<keyword evidence="6 13" id="KW-0949">S-adenosyl-L-methionine</keyword>
<dbReference type="GO" id="GO:0005737">
    <property type="term" value="C:cytoplasm"/>
    <property type="evidence" value="ECO:0007669"/>
    <property type="project" value="UniProtKB-SubCell"/>
</dbReference>
<dbReference type="GO" id="GO:0051075">
    <property type="term" value="F:S-adenosylmethionine:tRNA ribosyltransferase-isomerase activity"/>
    <property type="evidence" value="ECO:0007669"/>
    <property type="project" value="UniProtKB-EC"/>
</dbReference>
<evidence type="ECO:0000256" key="11">
    <source>
        <dbReference type="ARBA" id="ARBA00069325"/>
    </source>
</evidence>
<dbReference type="SUPFAM" id="SSF111337">
    <property type="entry name" value="QueA-like"/>
    <property type="match status" value="1"/>
</dbReference>
<gene>
    <name evidence="13 14" type="primary">queA</name>
    <name evidence="14" type="ORF">AJO04nite_19710</name>
</gene>
<proteinExistence type="inferred from homology"/>
<dbReference type="RefSeq" id="WP_114837496.1">
    <property type="nucleotide sequence ID" value="NZ_BJUJ01000055.1"/>
</dbReference>
<dbReference type="NCBIfam" id="TIGR00113">
    <property type="entry name" value="queA"/>
    <property type="match status" value="1"/>
</dbReference>
<keyword evidence="4 13" id="KW-0963">Cytoplasm</keyword>
<evidence type="ECO:0000256" key="6">
    <source>
        <dbReference type="ARBA" id="ARBA00022691"/>
    </source>
</evidence>
<evidence type="ECO:0000256" key="5">
    <source>
        <dbReference type="ARBA" id="ARBA00022679"/>
    </source>
</evidence>
<dbReference type="PANTHER" id="PTHR30307:SF0">
    <property type="entry name" value="S-ADENOSYLMETHIONINE:TRNA RIBOSYLTRANSFERASE-ISOMERASE"/>
    <property type="match status" value="1"/>
</dbReference>
<evidence type="ECO:0000256" key="8">
    <source>
        <dbReference type="ARBA" id="ARBA00052751"/>
    </source>
</evidence>
<evidence type="ECO:0000256" key="1">
    <source>
        <dbReference type="ARBA" id="ARBA00004496"/>
    </source>
</evidence>
<accession>A0AAV3WDF3</accession>
<name>A0AAV3WDF3_ACIJO</name>
<dbReference type="Pfam" id="PF02547">
    <property type="entry name" value="Queuosine_synth"/>
    <property type="match status" value="1"/>
</dbReference>
<dbReference type="PANTHER" id="PTHR30307">
    <property type="entry name" value="S-ADENOSYLMETHIONINE:TRNA RIBOSYLTRANSFERASE-ISOMERASE"/>
    <property type="match status" value="1"/>
</dbReference>
<evidence type="ECO:0000256" key="2">
    <source>
        <dbReference type="ARBA" id="ARBA00004691"/>
    </source>
</evidence>
<evidence type="ECO:0000256" key="12">
    <source>
        <dbReference type="ARBA" id="ARBA00076160"/>
    </source>
</evidence>
<keyword evidence="7 13" id="KW-0671">Queuosine biosynthesis</keyword>
<dbReference type="HAMAP" id="MF_00113">
    <property type="entry name" value="QueA"/>
    <property type="match status" value="1"/>
</dbReference>
<evidence type="ECO:0000313" key="14">
    <source>
        <dbReference type="EMBL" id="GEK44713.1"/>
    </source>
</evidence>
<dbReference type="NCBIfam" id="NF001140">
    <property type="entry name" value="PRK00147.1"/>
    <property type="match status" value="1"/>
</dbReference>
<keyword evidence="5 13" id="KW-0808">Transferase</keyword>
<evidence type="ECO:0000256" key="13">
    <source>
        <dbReference type="HAMAP-Rule" id="MF_00113"/>
    </source>
</evidence>
<reference evidence="14 15" key="1">
    <citation type="submission" date="2019-07" db="EMBL/GenBank/DDBJ databases">
        <title>Whole genome shotgun sequence of Acinetobacter johnsonii NBRC 102197.</title>
        <authorList>
            <person name="Hosoyama A."/>
            <person name="Uohara A."/>
            <person name="Ohji S."/>
            <person name="Ichikawa N."/>
        </authorList>
    </citation>
    <scope>NUCLEOTIDE SEQUENCE [LARGE SCALE GENOMIC DNA]</scope>
    <source>
        <strain evidence="14 15">NBRC 102197</strain>
    </source>
</reference>
<dbReference type="AlphaFoldDB" id="A0AAV3WDF3"/>
<evidence type="ECO:0000256" key="9">
    <source>
        <dbReference type="ARBA" id="ARBA00061210"/>
    </source>
</evidence>
<dbReference type="EC" id="2.4.99.17" evidence="10 13"/>
<dbReference type="InterPro" id="IPR042118">
    <property type="entry name" value="QueA_dom1"/>
</dbReference>
<organism evidence="14 15">
    <name type="scientific">Acinetobacter johnsonii</name>
    <dbReference type="NCBI Taxonomy" id="40214"/>
    <lineage>
        <taxon>Bacteria</taxon>
        <taxon>Pseudomonadati</taxon>
        <taxon>Pseudomonadota</taxon>
        <taxon>Gammaproteobacteria</taxon>
        <taxon>Moraxellales</taxon>
        <taxon>Moraxellaceae</taxon>
        <taxon>Acinetobacter</taxon>
    </lineage>
</organism>
<dbReference type="Gene3D" id="3.40.1780.10">
    <property type="entry name" value="QueA-like"/>
    <property type="match status" value="1"/>
</dbReference>
<dbReference type="GO" id="GO:0008616">
    <property type="term" value="P:tRNA queuosine(34) biosynthetic process"/>
    <property type="evidence" value="ECO:0007669"/>
    <property type="project" value="UniProtKB-UniRule"/>
</dbReference>
<comment type="similarity">
    <text evidence="9 13">Belongs to the QueA family.</text>
</comment>
<evidence type="ECO:0000256" key="4">
    <source>
        <dbReference type="ARBA" id="ARBA00022490"/>
    </source>
</evidence>
<dbReference type="InterPro" id="IPR036100">
    <property type="entry name" value="QueA_sf"/>
</dbReference>
<evidence type="ECO:0000256" key="7">
    <source>
        <dbReference type="ARBA" id="ARBA00022785"/>
    </source>
</evidence>
<dbReference type="EMBL" id="BJUJ01000055">
    <property type="protein sequence ID" value="GEK44713.1"/>
    <property type="molecule type" value="Genomic_DNA"/>
</dbReference>
<evidence type="ECO:0000256" key="3">
    <source>
        <dbReference type="ARBA" id="ARBA00011245"/>
    </source>
</evidence>
<dbReference type="InterPro" id="IPR003699">
    <property type="entry name" value="QueA"/>
</dbReference>
<comment type="pathway">
    <text evidence="2 13">tRNA modification; tRNA-queuosine biosynthesis.</text>
</comment>
<sequence length="346" mass="38584">MQLSDFNFDLPDELIARYPLDTRSASRLLHLDAQGQHHDFQFTDILDLLDAGDLLVLNDTKVMKARLKGKRASGGAVEVLVERMQDAFIAHCHIKASNTPKAGAELFIGPDAVKVTVLGRHENLFIVEFSQPILTVLDLYGQLPIPPYFNREAEAIDTERYQTVFNDPTKLASVAAPTASLHFDQKLLDQLEAKGIQKTFVTLHVGAGTFLPVRTDDIANHIMHSEWCDVTEHSVELIRQTKARGNKVISVGTTATRAVESAAQAHDGELKAWTGDTQIFIYPGYEFKVVDRLITNFHLPESTLLMLVSALSNRDNILAAYQHAVANQYRFFSYGDAMLVDQLQPK</sequence>
<evidence type="ECO:0000256" key="10">
    <source>
        <dbReference type="ARBA" id="ARBA00066503"/>
    </source>
</evidence>
<dbReference type="Gene3D" id="2.40.10.240">
    <property type="entry name" value="QueA-like"/>
    <property type="match status" value="1"/>
</dbReference>
<protein>
    <recommendedName>
        <fullName evidence="11 13">S-adenosylmethionine:tRNA ribosyltransferase-isomerase</fullName>
        <ecNumber evidence="10 13">2.4.99.17</ecNumber>
    </recommendedName>
    <alternativeName>
        <fullName evidence="12 13">Queuosine biosynthesis protein QueA</fullName>
    </alternativeName>
</protein>
<dbReference type="Proteomes" id="UP000321274">
    <property type="component" value="Unassembled WGS sequence"/>
</dbReference>
<comment type="subunit">
    <text evidence="3 13">Monomer.</text>
</comment>
<comment type="caution">
    <text evidence="14">The sequence shown here is derived from an EMBL/GenBank/DDBJ whole genome shotgun (WGS) entry which is preliminary data.</text>
</comment>
<evidence type="ECO:0000313" key="15">
    <source>
        <dbReference type="Proteomes" id="UP000321274"/>
    </source>
</evidence>
<comment type="function">
    <text evidence="13">Transfers and isomerizes the ribose moiety from AdoMet to the 7-aminomethyl group of 7-deazaguanine (preQ1-tRNA) to give epoxyqueuosine (oQ-tRNA).</text>
</comment>
<comment type="catalytic activity">
    <reaction evidence="8 13">
        <text>7-aminomethyl-7-carbaguanosine(34) in tRNA + S-adenosyl-L-methionine = epoxyqueuosine(34) in tRNA + adenine + L-methionine + 2 H(+)</text>
        <dbReference type="Rhea" id="RHEA:32155"/>
        <dbReference type="Rhea" id="RHEA-COMP:10342"/>
        <dbReference type="Rhea" id="RHEA-COMP:18582"/>
        <dbReference type="ChEBI" id="CHEBI:15378"/>
        <dbReference type="ChEBI" id="CHEBI:16708"/>
        <dbReference type="ChEBI" id="CHEBI:57844"/>
        <dbReference type="ChEBI" id="CHEBI:59789"/>
        <dbReference type="ChEBI" id="CHEBI:82833"/>
        <dbReference type="ChEBI" id="CHEBI:194443"/>
        <dbReference type="EC" id="2.4.99.17"/>
    </reaction>
</comment>
<comment type="subcellular location">
    <subcellularLocation>
        <location evidence="1 13">Cytoplasm</location>
    </subcellularLocation>
</comment>